<dbReference type="GO" id="GO:0009279">
    <property type="term" value="C:cell outer membrane"/>
    <property type="evidence" value="ECO:0007669"/>
    <property type="project" value="UniProtKB-SubCell"/>
</dbReference>
<keyword evidence="2" id="KW-0813">Transport</keyword>
<sequence length="1204" mass="129671">MKQWIRASLGLTQECKPCQTTDKSKHRSPLTDESNVRRTLLPALALVALLSSALPVLAQNTNSGDLRGTVTDATGAVIPGVTVEVKDVDKGVVKAYVTNGAGLYDTGSITPDHYLLTFTRPGFSSFVRGPITLDVSIQTIDAQLKAGSTQELIVTTDVPLLSTESGAVEATLSSDVISQLPQTNLGADWENFIVLLPGAAGAPENSSSASNPGQVAAINGNLPFDSILADGATTTLPSSENSDVTIFETTAEVKISTNGFSAQYGQGGIIYNQITKSGTNQFHGAAYEYFANDALDAFAYQFGATGVQLPRLRFNNFGFAVGGPVIRNKVFFYFDFDKTIDNTINRNYETLPLAQNAAIANGDFTGPGFPTIYDPTTQVIQATGSHTYTLSPGSKVTSVTQQCPCVIRQSFADEYHNGNRIPANLISPVSQNFQNLLNTQATNAVLQQANVGRSQTIQGIVTNNYAFVTPGINPFTKFFGRLDYDIAANNRFTASVTESDNPGYDFGSTVCPINCESEDVSRHNAQISDVWNHSSTFLNEARLGFTDQLNFFLPATINQGYPAKLGYKLAKVDLLPGFGPGSNISGFGNGNTSPFIYKEFVYDPSDVVTLIRGRHVIHFGGEFLISLSDSTQYGYVNAGTPGFNGNYTSQGGQITQGSDTGIGNGFSYADFLLGQLNSFSASQTPEYGARTKSPQLFVQDDWKIRPNLTINLGLRYQIHTGWSEVKGNEATFDPTVVNPANNSLGAIWYGFSKANGRNQLIAPNYNIWLPRVGASWQPLPNTVIRGGFGVYASTLSLDTYGAGMGGAFGSSGNVGDLTSGICPVAQIDSDGSAPDTTDPGCGVIANGKNYNTLSPNAAYVNSPTTPDALNGQSVNYNQYHTPLPENLQWNLDVQRQLGHDYSVDVAYVGNHGYHLSFPVDLNQVPENLLGPNDLNNKPYQLYQSVTGSTNNAVSNYNALQAQVTKRLRDGFQFNVNYTWSHFLDDLDSAGFGSREGYQNYQNAFNPHDNYSNGNFDIRNMLKGQVIYQLPFGKGKLFLNNNLLLDELLGGWQVSSVWVIEGGNPIGITTGGNNNSNNQSGSFTQEANRVPGQSLHLPGSTKQRLNEYYNLNALTLPAPYTYGNFLRNTVYGPGVVNVAASLGKTFDVWPRRGVKMLFRADAGNVLNHPSFGQPGNNAIGPGATANITSTTVGGRQIQLYGRVSF</sequence>
<dbReference type="Pfam" id="PF13620">
    <property type="entry name" value="CarboxypepD_reg"/>
    <property type="match status" value="1"/>
</dbReference>
<dbReference type="RefSeq" id="WP_014265694.1">
    <property type="nucleotide sequence ID" value="NC_016631.1"/>
</dbReference>
<gene>
    <name evidence="8" type="ordered locus">AciX8_2501</name>
</gene>
<evidence type="ECO:0000256" key="1">
    <source>
        <dbReference type="ARBA" id="ARBA00004571"/>
    </source>
</evidence>
<evidence type="ECO:0000256" key="2">
    <source>
        <dbReference type="ARBA" id="ARBA00022448"/>
    </source>
</evidence>
<dbReference type="PANTHER" id="PTHR30069">
    <property type="entry name" value="TONB-DEPENDENT OUTER MEMBRANE RECEPTOR"/>
    <property type="match status" value="1"/>
</dbReference>
<reference evidence="8 9" key="1">
    <citation type="submission" date="2011-11" db="EMBL/GenBank/DDBJ databases">
        <title>Complete sequence of Granulicella mallensis MP5ACTX8.</title>
        <authorList>
            <consortium name="US DOE Joint Genome Institute"/>
            <person name="Lucas S."/>
            <person name="Copeland A."/>
            <person name="Lapidus A."/>
            <person name="Cheng J.-F."/>
            <person name="Goodwin L."/>
            <person name="Pitluck S."/>
            <person name="Peters L."/>
            <person name="Lu M."/>
            <person name="Detter J.C."/>
            <person name="Han C."/>
            <person name="Tapia R."/>
            <person name="Land M."/>
            <person name="Hauser L."/>
            <person name="Kyrpides N."/>
            <person name="Ivanova N."/>
            <person name="Mikhailova N."/>
            <person name="Pagani I."/>
            <person name="Rawat S."/>
            <person name="Mannisto M."/>
            <person name="Haggblom M."/>
            <person name="Woyke T."/>
        </authorList>
    </citation>
    <scope>NUCLEOTIDE SEQUENCE [LARGE SCALE GENOMIC DNA]</scope>
    <source>
        <strain evidence="9">ATCC BAA-1857 / DSM 23137 / MP5ACTX8</strain>
    </source>
</reference>
<dbReference type="SUPFAM" id="SSF56935">
    <property type="entry name" value="Porins"/>
    <property type="match status" value="1"/>
</dbReference>
<dbReference type="Gene3D" id="2.40.170.20">
    <property type="entry name" value="TonB-dependent receptor, beta-barrel domain"/>
    <property type="match status" value="1"/>
</dbReference>
<evidence type="ECO:0000259" key="7">
    <source>
        <dbReference type="Pfam" id="PF25183"/>
    </source>
</evidence>
<name>G8NZ80_GRAMM</name>
<dbReference type="GO" id="GO:0044718">
    <property type="term" value="P:siderophore transmembrane transport"/>
    <property type="evidence" value="ECO:0007669"/>
    <property type="project" value="TreeGrafter"/>
</dbReference>
<dbReference type="EMBL" id="CP003130">
    <property type="protein sequence ID" value="AEU36816.1"/>
    <property type="molecule type" value="Genomic_DNA"/>
</dbReference>
<dbReference type="Pfam" id="PF25183">
    <property type="entry name" value="OMP_b-brl_4"/>
    <property type="match status" value="1"/>
</dbReference>
<evidence type="ECO:0000313" key="9">
    <source>
        <dbReference type="Proteomes" id="UP000007113"/>
    </source>
</evidence>
<dbReference type="Proteomes" id="UP000007113">
    <property type="component" value="Chromosome"/>
</dbReference>
<dbReference type="SUPFAM" id="SSF49464">
    <property type="entry name" value="Carboxypeptidase regulatory domain-like"/>
    <property type="match status" value="1"/>
</dbReference>
<dbReference type="InterPro" id="IPR039426">
    <property type="entry name" value="TonB-dep_rcpt-like"/>
</dbReference>
<keyword evidence="6" id="KW-0998">Cell outer membrane</keyword>
<accession>G8NZ80</accession>
<dbReference type="OrthoDB" id="97893at2"/>
<dbReference type="InterPro" id="IPR057601">
    <property type="entry name" value="Oar-like_b-barrel"/>
</dbReference>
<keyword evidence="5" id="KW-0472">Membrane</keyword>
<keyword evidence="3" id="KW-1134">Transmembrane beta strand</keyword>
<dbReference type="InterPro" id="IPR008969">
    <property type="entry name" value="CarboxyPept-like_regulatory"/>
</dbReference>
<keyword evidence="9" id="KW-1185">Reference proteome</keyword>
<evidence type="ECO:0000256" key="4">
    <source>
        <dbReference type="ARBA" id="ARBA00022692"/>
    </source>
</evidence>
<evidence type="ECO:0000256" key="3">
    <source>
        <dbReference type="ARBA" id="ARBA00022452"/>
    </source>
</evidence>
<protein>
    <recommendedName>
        <fullName evidence="7">TonB-dependent transporter Oar-like beta-barrel domain-containing protein</fullName>
    </recommendedName>
</protein>
<keyword evidence="4" id="KW-0812">Transmembrane</keyword>
<evidence type="ECO:0000256" key="6">
    <source>
        <dbReference type="ARBA" id="ARBA00023237"/>
    </source>
</evidence>
<dbReference type="KEGG" id="gma:AciX8_2501"/>
<evidence type="ECO:0000256" key="5">
    <source>
        <dbReference type="ARBA" id="ARBA00023136"/>
    </source>
</evidence>
<dbReference type="AlphaFoldDB" id="G8NZ80"/>
<dbReference type="Gene3D" id="2.60.40.1120">
    <property type="entry name" value="Carboxypeptidase-like, regulatory domain"/>
    <property type="match status" value="1"/>
</dbReference>
<dbReference type="HOGENOM" id="CLU_006298_0_0_0"/>
<organism evidence="8 9">
    <name type="scientific">Granulicella mallensis (strain ATCC BAA-1857 / DSM 23137 / MP5ACTX8)</name>
    <dbReference type="NCBI Taxonomy" id="682795"/>
    <lineage>
        <taxon>Bacteria</taxon>
        <taxon>Pseudomonadati</taxon>
        <taxon>Acidobacteriota</taxon>
        <taxon>Terriglobia</taxon>
        <taxon>Terriglobales</taxon>
        <taxon>Acidobacteriaceae</taxon>
        <taxon>Granulicella</taxon>
    </lineage>
</organism>
<evidence type="ECO:0000313" key="8">
    <source>
        <dbReference type="EMBL" id="AEU36816.1"/>
    </source>
</evidence>
<dbReference type="eggNOG" id="COG4771">
    <property type="taxonomic scope" value="Bacteria"/>
</dbReference>
<dbReference type="STRING" id="682795.AciX8_2501"/>
<dbReference type="InterPro" id="IPR036942">
    <property type="entry name" value="Beta-barrel_TonB_sf"/>
</dbReference>
<proteinExistence type="predicted"/>
<feature type="domain" description="TonB-dependent transporter Oar-like beta-barrel" evidence="7">
    <location>
        <begin position="274"/>
        <end position="1197"/>
    </location>
</feature>
<comment type="subcellular location">
    <subcellularLocation>
        <location evidence="1">Cell outer membrane</location>
        <topology evidence="1">Multi-pass membrane protein</topology>
    </subcellularLocation>
</comment>
<dbReference type="PANTHER" id="PTHR30069:SF46">
    <property type="entry name" value="OAR PROTEIN"/>
    <property type="match status" value="1"/>
</dbReference>
<dbReference type="GO" id="GO:0015344">
    <property type="term" value="F:siderophore uptake transmembrane transporter activity"/>
    <property type="evidence" value="ECO:0007669"/>
    <property type="project" value="TreeGrafter"/>
</dbReference>